<reference evidence="3" key="2">
    <citation type="journal article" date="2008" name="Nucleic Acids Res.">
        <title>The rice annotation project database (RAP-DB): 2008 update.</title>
        <authorList>
            <consortium name="The rice annotation project (RAP)"/>
        </authorList>
    </citation>
    <scope>GENOME REANNOTATION</scope>
    <source>
        <strain evidence="3">cv. Nipponbare</strain>
    </source>
</reference>
<sequence length="109" mass="11814">MQARAGPGPRRVVRPPRAQADTGAIITTPPPTPMQARPAGMPNTAAGLNVTRTRGGRELRGYRQSRELIEASRERRRREQTGDTDDHAPAATPCPCGLAFTTIMINRAD</sequence>
<name>Q6EPD6_ORYSJ</name>
<protein>
    <submittedName>
        <fullName evidence="2">Uncharacterized protein</fullName>
    </submittedName>
</protein>
<evidence type="ECO:0000256" key="1">
    <source>
        <dbReference type="SAM" id="MobiDB-lite"/>
    </source>
</evidence>
<organism evidence="2 3">
    <name type="scientific">Oryza sativa subsp. japonica</name>
    <name type="common">Rice</name>
    <dbReference type="NCBI Taxonomy" id="39947"/>
    <lineage>
        <taxon>Eukaryota</taxon>
        <taxon>Viridiplantae</taxon>
        <taxon>Streptophyta</taxon>
        <taxon>Embryophyta</taxon>
        <taxon>Tracheophyta</taxon>
        <taxon>Spermatophyta</taxon>
        <taxon>Magnoliopsida</taxon>
        <taxon>Liliopsida</taxon>
        <taxon>Poales</taxon>
        <taxon>Poaceae</taxon>
        <taxon>BOP clade</taxon>
        <taxon>Oryzoideae</taxon>
        <taxon>Oryzeae</taxon>
        <taxon>Oryzinae</taxon>
        <taxon>Oryza</taxon>
        <taxon>Oryza sativa</taxon>
    </lineage>
</organism>
<dbReference type="AlphaFoldDB" id="Q6EPD6"/>
<reference evidence="3" key="1">
    <citation type="journal article" date="2005" name="Nature">
        <title>The map-based sequence of the rice genome.</title>
        <authorList>
            <consortium name="International rice genome sequencing project (IRGSP)"/>
            <person name="Matsumoto T."/>
            <person name="Wu J."/>
            <person name="Kanamori H."/>
            <person name="Katayose Y."/>
            <person name="Fujisawa M."/>
            <person name="Namiki N."/>
            <person name="Mizuno H."/>
            <person name="Yamamoto K."/>
            <person name="Antonio B.A."/>
            <person name="Baba T."/>
            <person name="Sakata K."/>
            <person name="Nagamura Y."/>
            <person name="Aoki H."/>
            <person name="Arikawa K."/>
            <person name="Arita K."/>
            <person name="Bito T."/>
            <person name="Chiden Y."/>
            <person name="Fujitsuka N."/>
            <person name="Fukunaka R."/>
            <person name="Hamada M."/>
            <person name="Harada C."/>
            <person name="Hayashi A."/>
            <person name="Hijishita S."/>
            <person name="Honda M."/>
            <person name="Hosokawa S."/>
            <person name="Ichikawa Y."/>
            <person name="Idonuma A."/>
            <person name="Iijima M."/>
            <person name="Ikeda M."/>
            <person name="Ikeno M."/>
            <person name="Ito K."/>
            <person name="Ito S."/>
            <person name="Ito T."/>
            <person name="Ito Y."/>
            <person name="Ito Y."/>
            <person name="Iwabuchi A."/>
            <person name="Kamiya K."/>
            <person name="Karasawa W."/>
            <person name="Kurita K."/>
            <person name="Katagiri S."/>
            <person name="Kikuta A."/>
            <person name="Kobayashi H."/>
            <person name="Kobayashi N."/>
            <person name="Machita K."/>
            <person name="Maehara T."/>
            <person name="Masukawa M."/>
            <person name="Mizubayashi T."/>
            <person name="Mukai Y."/>
            <person name="Nagasaki H."/>
            <person name="Nagata Y."/>
            <person name="Naito S."/>
            <person name="Nakashima M."/>
            <person name="Nakama Y."/>
            <person name="Nakamichi Y."/>
            <person name="Nakamura M."/>
            <person name="Meguro A."/>
            <person name="Negishi M."/>
            <person name="Ohta I."/>
            <person name="Ohta T."/>
            <person name="Okamoto M."/>
            <person name="Ono N."/>
            <person name="Saji S."/>
            <person name="Sakaguchi M."/>
            <person name="Sakai K."/>
            <person name="Shibata M."/>
            <person name="Shimokawa T."/>
            <person name="Song J."/>
            <person name="Takazaki Y."/>
            <person name="Terasawa K."/>
            <person name="Tsugane M."/>
            <person name="Tsuji K."/>
            <person name="Ueda S."/>
            <person name="Waki K."/>
            <person name="Yamagata H."/>
            <person name="Yamamoto M."/>
            <person name="Yamamoto S."/>
            <person name="Yamane H."/>
            <person name="Yoshiki S."/>
            <person name="Yoshihara R."/>
            <person name="Yukawa K."/>
            <person name="Zhong H."/>
            <person name="Yano M."/>
            <person name="Yuan Q."/>
            <person name="Ouyang S."/>
            <person name="Liu J."/>
            <person name="Jones K.M."/>
            <person name="Gansberger K."/>
            <person name="Moffat K."/>
            <person name="Hill J."/>
            <person name="Bera J."/>
            <person name="Fadrosh D."/>
            <person name="Jin S."/>
            <person name="Johri S."/>
            <person name="Kim M."/>
            <person name="Overton L."/>
            <person name="Reardon M."/>
            <person name="Tsitrin T."/>
            <person name="Vuong H."/>
            <person name="Weaver B."/>
            <person name="Ciecko A."/>
            <person name="Tallon L."/>
            <person name="Jackson J."/>
            <person name="Pai G."/>
            <person name="Aken S.V."/>
            <person name="Utterback T."/>
            <person name="Reidmuller S."/>
            <person name="Feldblyum T."/>
            <person name="Hsiao J."/>
            <person name="Zismann V."/>
            <person name="Iobst S."/>
            <person name="de Vazeille A.R."/>
            <person name="Buell C.R."/>
            <person name="Ying K."/>
            <person name="Li Y."/>
            <person name="Lu T."/>
            <person name="Huang Y."/>
            <person name="Zhao Q."/>
            <person name="Feng Q."/>
            <person name="Zhang L."/>
            <person name="Zhu J."/>
            <person name="Weng Q."/>
            <person name="Mu J."/>
            <person name="Lu Y."/>
            <person name="Fan D."/>
            <person name="Liu Y."/>
            <person name="Guan J."/>
            <person name="Zhang Y."/>
            <person name="Yu S."/>
            <person name="Liu X."/>
            <person name="Zhang Y."/>
            <person name="Hong G."/>
            <person name="Han B."/>
            <person name="Choisne N."/>
            <person name="Demange N."/>
            <person name="Orjeda G."/>
            <person name="Samain S."/>
            <person name="Cattolico L."/>
            <person name="Pelletier E."/>
            <person name="Couloux A."/>
            <person name="Segurens B."/>
            <person name="Wincker P."/>
            <person name="D'Hont A."/>
            <person name="Scarpelli C."/>
            <person name="Weissenbach J."/>
            <person name="Salanoubat M."/>
            <person name="Quetier F."/>
            <person name="Yu Y."/>
            <person name="Kim H.R."/>
            <person name="Rambo T."/>
            <person name="Currie J."/>
            <person name="Collura K."/>
            <person name="Luo M."/>
            <person name="Yang T."/>
            <person name="Ammiraju J.S.S."/>
            <person name="Engler F."/>
            <person name="Soderlund C."/>
            <person name="Wing R.A."/>
            <person name="Palmer L.E."/>
            <person name="de la Bastide M."/>
            <person name="Spiegel L."/>
            <person name="Nascimento L."/>
            <person name="Zutavern T."/>
            <person name="O'Shaughnessy A."/>
            <person name="Dike S."/>
            <person name="Dedhia N."/>
            <person name="Preston R."/>
            <person name="Balija V."/>
            <person name="McCombie W.R."/>
            <person name="Chow T."/>
            <person name="Chen H."/>
            <person name="Chung M."/>
            <person name="Chen C."/>
            <person name="Shaw J."/>
            <person name="Wu H."/>
            <person name="Hsiao K."/>
            <person name="Chao Y."/>
            <person name="Chu M."/>
            <person name="Cheng C."/>
            <person name="Hour A."/>
            <person name="Lee P."/>
            <person name="Lin S."/>
            <person name="Lin Y."/>
            <person name="Liou J."/>
            <person name="Liu S."/>
            <person name="Hsing Y."/>
            <person name="Raghuvanshi S."/>
            <person name="Mohanty A."/>
            <person name="Bharti A.K."/>
            <person name="Gaur A."/>
            <person name="Gupta V."/>
            <person name="Kumar D."/>
            <person name="Ravi V."/>
            <person name="Vij S."/>
            <person name="Kapur A."/>
            <person name="Khurana P."/>
            <person name="Khurana P."/>
            <person name="Khurana J.P."/>
            <person name="Tyagi A.K."/>
            <person name="Gaikwad K."/>
            <person name="Singh A."/>
            <person name="Dalal V."/>
            <person name="Srivastava S."/>
            <person name="Dixit A."/>
            <person name="Pal A.K."/>
            <person name="Ghazi I.A."/>
            <person name="Yadav M."/>
            <person name="Pandit A."/>
            <person name="Bhargava A."/>
            <person name="Sureshbabu K."/>
            <person name="Batra K."/>
            <person name="Sharma T.R."/>
            <person name="Mohapatra T."/>
            <person name="Singh N.K."/>
            <person name="Messing J."/>
            <person name="Nelson A.B."/>
            <person name="Fuks G."/>
            <person name="Kavchok S."/>
            <person name="Keizer G."/>
            <person name="Linton E."/>
            <person name="Llaca V."/>
            <person name="Song R."/>
            <person name="Tanyolac B."/>
            <person name="Young S."/>
            <person name="Ho-Il K."/>
            <person name="Hahn J.H."/>
            <person name="Sangsakoo G."/>
            <person name="Vanavichit A."/>
            <person name="de Mattos Luiz.A.T."/>
            <person name="Zimmer P.D."/>
            <person name="Malone G."/>
            <person name="Dellagostin O."/>
            <person name="de Oliveira A.C."/>
            <person name="Bevan M."/>
            <person name="Bancroft I."/>
            <person name="Minx P."/>
            <person name="Cordum H."/>
            <person name="Wilson R."/>
            <person name="Cheng Z."/>
            <person name="Jin W."/>
            <person name="Jiang J."/>
            <person name="Leong S.A."/>
            <person name="Iwama H."/>
            <person name="Gojobori T."/>
            <person name="Itoh T."/>
            <person name="Niimura Y."/>
            <person name="Fujii Y."/>
            <person name="Habara T."/>
            <person name="Sakai H."/>
            <person name="Sato Y."/>
            <person name="Wilson G."/>
            <person name="Kumar K."/>
            <person name="McCouch S."/>
            <person name="Juretic N."/>
            <person name="Hoen D."/>
            <person name="Wright S."/>
            <person name="Bruskiewich R."/>
            <person name="Bureau T."/>
            <person name="Miyao A."/>
            <person name="Hirochika H."/>
            <person name="Nishikawa T."/>
            <person name="Kadowaki K."/>
            <person name="Sugiura M."/>
            <person name="Burr B."/>
            <person name="Sasaki T."/>
        </authorList>
    </citation>
    <scope>NUCLEOTIDE SEQUENCE [LARGE SCALE GENOMIC DNA]</scope>
    <source>
        <strain evidence="3">cv. Nipponbare</strain>
    </source>
</reference>
<proteinExistence type="predicted"/>
<dbReference type="Proteomes" id="UP000000763">
    <property type="component" value="Chromosome 9"/>
</dbReference>
<gene>
    <name evidence="2" type="primary">B1151D08.24</name>
</gene>
<feature type="region of interest" description="Disordered" evidence="1">
    <location>
        <begin position="1"/>
        <end position="96"/>
    </location>
</feature>
<evidence type="ECO:0000313" key="3">
    <source>
        <dbReference type="Proteomes" id="UP000000763"/>
    </source>
</evidence>
<evidence type="ECO:0000313" key="2">
    <source>
        <dbReference type="EMBL" id="BAD29484.1"/>
    </source>
</evidence>
<accession>Q6EPD6</accession>
<feature type="compositionally biased region" description="Basic and acidic residues" evidence="1">
    <location>
        <begin position="55"/>
        <end position="88"/>
    </location>
</feature>
<feature type="compositionally biased region" description="Low complexity" evidence="1">
    <location>
        <begin position="1"/>
        <end position="18"/>
    </location>
</feature>
<dbReference type="EMBL" id="AP005907">
    <property type="protein sequence ID" value="BAD29484.1"/>
    <property type="molecule type" value="Genomic_DNA"/>
</dbReference>